<keyword evidence="3" id="KW-0804">Transcription</keyword>
<dbReference type="Pfam" id="PF13377">
    <property type="entry name" value="Peripla_BP_3"/>
    <property type="match status" value="1"/>
</dbReference>
<dbReference type="SMART" id="SM00354">
    <property type="entry name" value="HTH_LACI"/>
    <property type="match status" value="1"/>
</dbReference>
<evidence type="ECO:0000256" key="3">
    <source>
        <dbReference type="ARBA" id="ARBA00023163"/>
    </source>
</evidence>
<dbReference type="Proteomes" id="UP001209654">
    <property type="component" value="Unassembled WGS sequence"/>
</dbReference>
<dbReference type="InterPro" id="IPR010982">
    <property type="entry name" value="Lambda_DNA-bd_dom_sf"/>
</dbReference>
<dbReference type="InterPro" id="IPR046335">
    <property type="entry name" value="LacI/GalR-like_sensor"/>
</dbReference>
<keyword evidence="1" id="KW-0805">Transcription regulation</keyword>
<evidence type="ECO:0000259" key="5">
    <source>
        <dbReference type="PROSITE" id="PS50932"/>
    </source>
</evidence>
<evidence type="ECO:0000256" key="2">
    <source>
        <dbReference type="ARBA" id="ARBA00023125"/>
    </source>
</evidence>
<dbReference type="CDD" id="cd06267">
    <property type="entry name" value="PBP1_LacI_sugar_binding-like"/>
    <property type="match status" value="1"/>
</dbReference>
<reference evidence="6 7" key="1">
    <citation type="journal article" date="2023" name="Int. J. Syst. Evol. Microbiol.">
        <title>Arthrobacter mangrovi sp. nov., an actinobacterium isolated from the rhizosphere of a mangrove.</title>
        <authorList>
            <person name="Hamada M."/>
            <person name="Saitou S."/>
            <person name="Enomoto N."/>
            <person name="Nanri K."/>
            <person name="Hidaka K."/>
            <person name="Miura T."/>
            <person name="Tamura T."/>
        </authorList>
    </citation>
    <scope>NUCLEOTIDE SEQUENCE [LARGE SCALE GENOMIC DNA]</scope>
    <source>
        <strain evidence="6 7">NBRC 112813</strain>
    </source>
</reference>
<keyword evidence="2" id="KW-0238">DNA-binding</keyword>
<keyword evidence="7" id="KW-1185">Reference proteome</keyword>
<proteinExistence type="predicted"/>
<evidence type="ECO:0000313" key="7">
    <source>
        <dbReference type="Proteomes" id="UP001209654"/>
    </source>
</evidence>
<dbReference type="PANTHER" id="PTHR30146">
    <property type="entry name" value="LACI-RELATED TRANSCRIPTIONAL REPRESSOR"/>
    <property type="match status" value="1"/>
</dbReference>
<dbReference type="PROSITE" id="PS00356">
    <property type="entry name" value="HTH_LACI_1"/>
    <property type="match status" value="1"/>
</dbReference>
<comment type="caution">
    <text evidence="6">The sequence shown here is derived from an EMBL/GenBank/DDBJ whole genome shotgun (WGS) entry which is preliminary data.</text>
</comment>
<feature type="domain" description="HTH lacI-type" evidence="5">
    <location>
        <begin position="7"/>
        <end position="65"/>
    </location>
</feature>
<dbReference type="Gene3D" id="3.40.50.2300">
    <property type="match status" value="2"/>
</dbReference>
<dbReference type="SUPFAM" id="SSF53822">
    <property type="entry name" value="Periplasmic binding protein-like I"/>
    <property type="match status" value="1"/>
</dbReference>
<evidence type="ECO:0000313" key="6">
    <source>
        <dbReference type="EMBL" id="GLB66708.1"/>
    </source>
</evidence>
<dbReference type="PROSITE" id="PS50932">
    <property type="entry name" value="HTH_LACI_2"/>
    <property type="match status" value="1"/>
</dbReference>
<dbReference type="InterPro" id="IPR028082">
    <property type="entry name" value="Peripla_BP_I"/>
</dbReference>
<gene>
    <name evidence="6" type="ORF">AHIS1636_11470</name>
</gene>
<dbReference type="SUPFAM" id="SSF47413">
    <property type="entry name" value="lambda repressor-like DNA-binding domains"/>
    <property type="match status" value="1"/>
</dbReference>
<organism evidence="6 7">
    <name type="scientific">Arthrobacter mangrovi</name>
    <dbReference type="NCBI Taxonomy" id="2966350"/>
    <lineage>
        <taxon>Bacteria</taxon>
        <taxon>Bacillati</taxon>
        <taxon>Actinomycetota</taxon>
        <taxon>Actinomycetes</taxon>
        <taxon>Micrococcales</taxon>
        <taxon>Micrococcaceae</taxon>
        <taxon>Arthrobacter</taxon>
    </lineage>
</organism>
<feature type="compositionally biased region" description="Polar residues" evidence="4">
    <location>
        <begin position="335"/>
        <end position="347"/>
    </location>
</feature>
<dbReference type="PANTHER" id="PTHR30146:SF109">
    <property type="entry name" value="HTH-TYPE TRANSCRIPTIONAL REGULATOR GALS"/>
    <property type="match status" value="1"/>
</dbReference>
<protein>
    <submittedName>
        <fullName evidence="6">LacI family transcriptional regulator</fullName>
    </submittedName>
</protein>
<dbReference type="CDD" id="cd01392">
    <property type="entry name" value="HTH_LacI"/>
    <property type="match status" value="1"/>
</dbReference>
<accession>A0ABQ5MRU5</accession>
<dbReference type="InterPro" id="IPR000843">
    <property type="entry name" value="HTH_LacI"/>
</dbReference>
<dbReference type="Gene3D" id="1.10.260.40">
    <property type="entry name" value="lambda repressor-like DNA-binding domains"/>
    <property type="match status" value="1"/>
</dbReference>
<dbReference type="EMBL" id="BRVS01000004">
    <property type="protein sequence ID" value="GLB66708.1"/>
    <property type="molecule type" value="Genomic_DNA"/>
</dbReference>
<evidence type="ECO:0000256" key="4">
    <source>
        <dbReference type="SAM" id="MobiDB-lite"/>
    </source>
</evidence>
<dbReference type="Pfam" id="PF00356">
    <property type="entry name" value="LacI"/>
    <property type="match status" value="1"/>
</dbReference>
<feature type="region of interest" description="Disordered" evidence="4">
    <location>
        <begin position="335"/>
        <end position="357"/>
    </location>
</feature>
<evidence type="ECO:0000256" key="1">
    <source>
        <dbReference type="ARBA" id="ARBA00023015"/>
    </source>
</evidence>
<name>A0ABQ5MRU5_9MICC</name>
<sequence length="357" mass="38045">MGSLFKPTIRDVAEKAGVSLATVSYVLSGRSGGSTRISEPTKERVLQAAKDLGYVPNRAAQGMRRGRTDTVAVVIESLESPWDRALVETANQILPAHGLRVVILLGQDAWRNFMLSGGADGVILGFSSESEEETRTIEDLARRGVAQVVVSQFLEPKGFDVLAIDAEGGLAEAAKYLAARHQRIGVIHRGLATASRRGTRFELFRAAMQKAGVELDDRLVRASGGNWRTAVNDAMELLSLPEPPTAFFTTADMEALCVSGAATLKGLNIPEDLEIIGVENSELGRESNPTLSTVGPDPSEHIAVDLLLQRLQGKGPQEGRRVPVPWKLHLRGTTAHNVAGSESNGNDSPIVGAGTGS</sequence>